<name>A0A1B1MRP0_9POXV</name>
<dbReference type="KEGG" id="vg:28340462"/>
<accession>A0A1B1MRP0</accession>
<reference evidence="1 2" key="1">
    <citation type="journal article" date="2016" name="J. Gen. Virol.">
        <title>Genomic characterization of a novel poxvirus from a flying fox: evidence for a new genus?</title>
        <authorList>
            <person name="O'Dea M.A."/>
            <person name="Tu S.L."/>
            <person name="Pang S."/>
            <person name="De Ridder T."/>
            <person name="Jackson B."/>
            <person name="Upton C."/>
        </authorList>
    </citation>
    <scope>NUCLEOTIDE SEQUENCE [LARGE SCALE GENOMIC DNA]</scope>
    <source>
        <strain evidence="1 2">Australia</strain>
    </source>
</reference>
<dbReference type="EMBL" id="KU980965">
    <property type="protein sequence ID" value="ANS71219.1"/>
    <property type="molecule type" value="Genomic_DNA"/>
</dbReference>
<keyword evidence="2" id="KW-1185">Reference proteome</keyword>
<dbReference type="GeneID" id="28340462"/>
<sequence>MTTESLEGCSPMEWIDYGEIFPELKNESTTITEHNQEVNLDLDTINIVDQSKSRVVVLNKNINEQKSLRITIDIEEINRVNN</sequence>
<organism evidence="1 2">
    <name type="scientific">Pteropox virus</name>
    <dbReference type="NCBI Taxonomy" id="1873698"/>
    <lineage>
        <taxon>Viruses</taxon>
        <taxon>Varidnaviria</taxon>
        <taxon>Bamfordvirae</taxon>
        <taxon>Nucleocytoviricota</taxon>
        <taxon>Pokkesviricetes</taxon>
        <taxon>Chitovirales</taxon>
        <taxon>Poxviridae</taxon>
        <taxon>Chordopoxvirinae</taxon>
        <taxon>Pteropopoxvirus</taxon>
        <taxon>Pteropopoxvirus pteropox</taxon>
    </lineage>
</organism>
<gene>
    <name evidence="1" type="ORF">PTPV-Aus-135</name>
</gene>
<protein>
    <submittedName>
        <fullName evidence="1">Uncharacterized protein</fullName>
    </submittedName>
</protein>
<evidence type="ECO:0000313" key="2">
    <source>
        <dbReference type="Proteomes" id="UP000203626"/>
    </source>
</evidence>
<proteinExistence type="predicted"/>
<evidence type="ECO:0000313" key="1">
    <source>
        <dbReference type="EMBL" id="ANS71219.1"/>
    </source>
</evidence>
<dbReference type="RefSeq" id="YP_009268850.1">
    <property type="nucleotide sequence ID" value="NC_030656.1"/>
</dbReference>
<dbReference type="Proteomes" id="UP000203626">
    <property type="component" value="Segment"/>
</dbReference>